<evidence type="ECO:0000313" key="9">
    <source>
        <dbReference type="WBParaSite" id="TCNE_0001900701-mRNA-1"/>
    </source>
</evidence>
<evidence type="ECO:0000256" key="3">
    <source>
        <dbReference type="ARBA" id="ARBA00022692"/>
    </source>
</evidence>
<keyword evidence="3 6" id="KW-0812">Transmembrane</keyword>
<dbReference type="GO" id="GO:0007606">
    <property type="term" value="P:sensory perception of chemical stimulus"/>
    <property type="evidence" value="ECO:0007669"/>
    <property type="project" value="UniProtKB-UniRule"/>
</dbReference>
<evidence type="ECO:0000256" key="5">
    <source>
        <dbReference type="ARBA" id="ARBA00023136"/>
    </source>
</evidence>
<keyword evidence="4 6" id="KW-1133">Transmembrane helix</keyword>
<reference evidence="9" key="1">
    <citation type="submission" date="2016-06" db="UniProtKB">
        <authorList>
            <consortium name="WormBaseParasite"/>
        </authorList>
    </citation>
    <scope>IDENTIFICATION</scope>
</reference>
<evidence type="ECO:0000256" key="1">
    <source>
        <dbReference type="ARBA" id="ARBA00004141"/>
    </source>
</evidence>
<sequence>MYFEFNVFMRARKYGYLNFLCLAADRDNHGILARIATGVHYYIKLVSYSGHVAVAANRLSAVIAPLQYEMIWTQIRLRVFWALQWSLPIAIILPVVCDVKREIRTVYQTSRSQLRIVFDKTTFEIMNTIDVSCCLLATVACAVLYTAIFLRTYRRRCAAATHYAWLGELRLIIATFTVYLIMILDMIAQLLILIFSSNGDLDSALAINDYTYVFVKFAN</sequence>
<dbReference type="Gene3D" id="1.20.1070.10">
    <property type="entry name" value="Rhodopsin 7-helix transmembrane proteins"/>
    <property type="match status" value="1"/>
</dbReference>
<dbReference type="AlphaFoldDB" id="A0A183VE33"/>
<evidence type="ECO:0000256" key="2">
    <source>
        <dbReference type="ARBA" id="ARBA00005692"/>
    </source>
</evidence>
<keyword evidence="8" id="KW-1185">Reference proteome</keyword>
<dbReference type="GO" id="GO:0004888">
    <property type="term" value="F:transmembrane signaling receptor activity"/>
    <property type="evidence" value="ECO:0007669"/>
    <property type="project" value="InterPro"/>
</dbReference>
<organism evidence="8 9">
    <name type="scientific">Toxocara canis</name>
    <name type="common">Canine roundworm</name>
    <dbReference type="NCBI Taxonomy" id="6265"/>
    <lineage>
        <taxon>Eukaryota</taxon>
        <taxon>Metazoa</taxon>
        <taxon>Ecdysozoa</taxon>
        <taxon>Nematoda</taxon>
        <taxon>Chromadorea</taxon>
        <taxon>Rhabditida</taxon>
        <taxon>Spirurina</taxon>
        <taxon>Ascaridomorpha</taxon>
        <taxon>Ascaridoidea</taxon>
        <taxon>Toxocaridae</taxon>
        <taxon>Toxocara</taxon>
    </lineage>
</organism>
<comment type="similarity">
    <text evidence="2 6">Belongs to the nematode receptor-like protein srg family.</text>
</comment>
<dbReference type="WBParaSite" id="TCNE_0001900701-mRNA-1">
    <property type="protein sequence ID" value="TCNE_0001900701-mRNA-1"/>
    <property type="gene ID" value="TCNE_0001900701"/>
</dbReference>
<keyword evidence="5 6" id="KW-0472">Membrane</keyword>
<dbReference type="InterPro" id="IPR000609">
    <property type="entry name" value="7TM_GPCR_serpentine_rcpt_Srg"/>
</dbReference>
<evidence type="ECO:0000256" key="6">
    <source>
        <dbReference type="RuleBase" id="RU280813"/>
    </source>
</evidence>
<dbReference type="PANTHER" id="PTHR31627:SF42">
    <property type="entry name" value="G_PROTEIN_RECEP_F1_2 DOMAIN-CONTAINING PROTEIN-RELATED"/>
    <property type="match status" value="1"/>
</dbReference>
<dbReference type="GO" id="GO:0016020">
    <property type="term" value="C:membrane"/>
    <property type="evidence" value="ECO:0007669"/>
    <property type="project" value="UniProtKB-SubCell"/>
</dbReference>
<evidence type="ECO:0000313" key="8">
    <source>
        <dbReference type="Proteomes" id="UP000050794"/>
    </source>
</evidence>
<gene>
    <name evidence="7" type="ORF">TCNE_LOCUS19004</name>
</gene>
<proteinExistence type="inferred from homology"/>
<feature type="transmembrane region" description="Helical" evidence="6">
    <location>
        <begin position="129"/>
        <end position="150"/>
    </location>
</feature>
<evidence type="ECO:0000313" key="7">
    <source>
        <dbReference type="EMBL" id="VDM50325.1"/>
    </source>
</evidence>
<feature type="transmembrane region" description="Helical" evidence="6">
    <location>
        <begin position="79"/>
        <end position="96"/>
    </location>
</feature>
<comment type="caution">
    <text evidence="6">Lacks conserved residue(s) required for the propagation of feature annotation.</text>
</comment>
<accession>A0A183VE33</accession>
<dbReference type="SUPFAM" id="SSF81321">
    <property type="entry name" value="Family A G protein-coupled receptor-like"/>
    <property type="match status" value="1"/>
</dbReference>
<dbReference type="InterPro" id="IPR051119">
    <property type="entry name" value="Nematode_SR-like"/>
</dbReference>
<name>A0A183VE33_TOXCA</name>
<dbReference type="Pfam" id="PF02118">
    <property type="entry name" value="Srg"/>
    <property type="match status" value="1"/>
</dbReference>
<feature type="transmembrane region" description="Helical" evidence="6">
    <location>
        <begin position="171"/>
        <end position="195"/>
    </location>
</feature>
<dbReference type="PANTHER" id="PTHR31627">
    <property type="entry name" value="SERPENTINE RECEPTOR CLASS GAMMA-RELATED"/>
    <property type="match status" value="1"/>
</dbReference>
<dbReference type="EMBL" id="UYWY01026255">
    <property type="protein sequence ID" value="VDM50325.1"/>
    <property type="molecule type" value="Genomic_DNA"/>
</dbReference>
<reference evidence="7 8" key="2">
    <citation type="submission" date="2018-11" db="EMBL/GenBank/DDBJ databases">
        <authorList>
            <consortium name="Pathogen Informatics"/>
        </authorList>
    </citation>
    <scope>NUCLEOTIDE SEQUENCE [LARGE SCALE GENOMIC DNA]</scope>
</reference>
<comment type="subcellular location">
    <subcellularLocation>
        <location evidence="1">Membrane</location>
        <topology evidence="1">Multi-pass membrane protein</topology>
    </subcellularLocation>
</comment>
<protein>
    <recommendedName>
        <fullName evidence="6">Serpentine receptor class gamma</fullName>
    </recommendedName>
</protein>
<dbReference type="Proteomes" id="UP000050794">
    <property type="component" value="Unassembled WGS sequence"/>
</dbReference>
<evidence type="ECO:0000256" key="4">
    <source>
        <dbReference type="ARBA" id="ARBA00022989"/>
    </source>
</evidence>